<gene>
    <name evidence="3" type="ORF">JCGZ_24500</name>
</gene>
<accession>A0A067KWB3</accession>
<proteinExistence type="predicted"/>
<feature type="compositionally biased region" description="Polar residues" evidence="1">
    <location>
        <begin position="341"/>
        <end position="356"/>
    </location>
</feature>
<feature type="compositionally biased region" description="Basic and acidic residues" evidence="1">
    <location>
        <begin position="283"/>
        <end position="292"/>
    </location>
</feature>
<dbReference type="KEGG" id="jcu:105631195"/>
<feature type="compositionally biased region" description="Basic and acidic residues" evidence="1">
    <location>
        <begin position="34"/>
        <end position="44"/>
    </location>
</feature>
<reference evidence="3 4" key="1">
    <citation type="journal article" date="2014" name="PLoS ONE">
        <title>Global Analysis of Gene Expression Profiles in Physic Nut (Jatropha curcas L.) Seedlings Exposed to Salt Stress.</title>
        <authorList>
            <person name="Zhang L."/>
            <person name="Zhang C."/>
            <person name="Wu P."/>
            <person name="Chen Y."/>
            <person name="Li M."/>
            <person name="Jiang H."/>
            <person name="Wu G."/>
        </authorList>
    </citation>
    <scope>NUCLEOTIDE SEQUENCE [LARGE SCALE GENOMIC DNA]</scope>
    <source>
        <strain evidence="4">cv. GZQX0401</strain>
        <tissue evidence="3">Young leaves</tissue>
    </source>
</reference>
<dbReference type="EMBL" id="KK914327">
    <property type="protein sequence ID" value="KDP40501.1"/>
    <property type="molecule type" value="Genomic_DNA"/>
</dbReference>
<feature type="region of interest" description="Disordered" evidence="1">
    <location>
        <begin position="617"/>
        <end position="639"/>
    </location>
</feature>
<feature type="compositionally biased region" description="Low complexity" evidence="1">
    <location>
        <begin position="134"/>
        <end position="146"/>
    </location>
</feature>
<feature type="region of interest" description="Disordered" evidence="1">
    <location>
        <begin position="328"/>
        <end position="395"/>
    </location>
</feature>
<keyword evidence="4" id="KW-1185">Reference proteome</keyword>
<dbReference type="STRING" id="180498.A0A067KWB3"/>
<dbReference type="InterPro" id="IPR044681">
    <property type="entry name" value="PICBP-like"/>
</dbReference>
<evidence type="ECO:0000259" key="2">
    <source>
        <dbReference type="SMART" id="SM01054"/>
    </source>
</evidence>
<organism evidence="3 4">
    <name type="scientific">Jatropha curcas</name>
    <name type="common">Barbados nut</name>
    <dbReference type="NCBI Taxonomy" id="180498"/>
    <lineage>
        <taxon>Eukaryota</taxon>
        <taxon>Viridiplantae</taxon>
        <taxon>Streptophyta</taxon>
        <taxon>Embryophyta</taxon>
        <taxon>Tracheophyta</taxon>
        <taxon>Spermatophyta</taxon>
        <taxon>Magnoliopsida</taxon>
        <taxon>eudicotyledons</taxon>
        <taxon>Gunneridae</taxon>
        <taxon>Pentapetalae</taxon>
        <taxon>rosids</taxon>
        <taxon>fabids</taxon>
        <taxon>Malpighiales</taxon>
        <taxon>Euphorbiaceae</taxon>
        <taxon>Crotonoideae</taxon>
        <taxon>Jatropheae</taxon>
        <taxon>Jatropha</taxon>
    </lineage>
</organism>
<feature type="compositionally biased region" description="Polar residues" evidence="1">
    <location>
        <begin position="61"/>
        <end position="72"/>
    </location>
</feature>
<dbReference type="SMART" id="SM01054">
    <property type="entry name" value="CaM_binding"/>
    <property type="match status" value="1"/>
</dbReference>
<name>A0A067KWB3_JATCU</name>
<feature type="compositionally biased region" description="Basic and acidic residues" evidence="1">
    <location>
        <begin position="618"/>
        <end position="633"/>
    </location>
</feature>
<dbReference type="PANTHER" id="PTHR33923">
    <property type="entry name" value="CALMODULIN-BINDING PROTEIN-RELATED"/>
    <property type="match status" value="1"/>
</dbReference>
<feature type="region of interest" description="Disordered" evidence="1">
    <location>
        <begin position="653"/>
        <end position="672"/>
    </location>
</feature>
<dbReference type="Pfam" id="PF07839">
    <property type="entry name" value="CaM_binding"/>
    <property type="match status" value="1"/>
</dbReference>
<dbReference type="PANTHER" id="PTHR33923:SF2">
    <property type="entry name" value="CALMODULIN-BINDING PROTEIN-RELATED"/>
    <property type="match status" value="1"/>
</dbReference>
<dbReference type="InterPro" id="IPR012417">
    <property type="entry name" value="CaM-bd_dom_pln"/>
</dbReference>
<dbReference type="Proteomes" id="UP000027138">
    <property type="component" value="Unassembled WGS sequence"/>
</dbReference>
<dbReference type="AlphaFoldDB" id="A0A067KWB3"/>
<feature type="domain" description="Calmodulin-binding" evidence="2">
    <location>
        <begin position="749"/>
        <end position="858"/>
    </location>
</feature>
<evidence type="ECO:0000256" key="1">
    <source>
        <dbReference type="SAM" id="MobiDB-lite"/>
    </source>
</evidence>
<feature type="region of interest" description="Disordered" evidence="1">
    <location>
        <begin position="267"/>
        <end position="301"/>
    </location>
</feature>
<feature type="region of interest" description="Disordered" evidence="1">
    <location>
        <begin position="1"/>
        <end position="166"/>
    </location>
</feature>
<feature type="compositionally biased region" description="Basic and acidic residues" evidence="1">
    <location>
        <begin position="663"/>
        <end position="672"/>
    </location>
</feature>
<evidence type="ECO:0000313" key="3">
    <source>
        <dbReference type="EMBL" id="KDP40501.1"/>
    </source>
</evidence>
<dbReference type="GO" id="GO:0005516">
    <property type="term" value="F:calmodulin binding"/>
    <property type="evidence" value="ECO:0007669"/>
    <property type="project" value="InterPro"/>
</dbReference>
<feature type="compositionally biased region" description="Polar residues" evidence="1">
    <location>
        <begin position="147"/>
        <end position="162"/>
    </location>
</feature>
<dbReference type="OrthoDB" id="1304871at2759"/>
<evidence type="ECO:0000313" key="4">
    <source>
        <dbReference type="Proteomes" id="UP000027138"/>
    </source>
</evidence>
<sequence length="883" mass="97807">MVQRKVPNKPGIQADHVKSEKRLGNLKPTSCQHQDGKNRGPDMRKKMKRSRSIKRSDIESLNSPPSRKTISQLGKPPPFNAPSAAATPQKQPIIKTGGSPNYMKATSSSEARKEHSQVSTSTGSDSKNLRRRNSSNSKTSSASSNKPTRTSSKLVRTLTKTPSFKPARSTAKKCSRVALCADINVQKATCSSTLKDSKFPEYLMLNPGGTDAEGTSVLKVCPYTYCSLNGHHHTPLPPLKCFLKARRRSLKAQMSAILEVLSPRRTKLSGDGTEEISSELNFSDDKPLHKEEDSIDTATTPVVKEADKDFFIEIYAKNMVGGTEAIEKHRDGGEGSIGVTGESNEQNGDSSSQDGNQAAAKQENKEQVTDNLSDASSDKDDSISESSDMEWEEGQFSTSDIYTEIHYLDKPDKESYISVEYLSDIKKVDLPDEPEIIHSDDILGNCTEEILVDDILQELFEAETASFGTQCNDNDFGIEDVLQAWETIESIQVTGDSTCDQISSIEDAIKEPITMEETNEEAEGYLTGAMIISNSMREPVLESEAANENFLKVEVCEIEDATVEKNPQFGDAENDCDVNLTAEALNAYQDDECLQAEEVTKLLKSQIADSSQIFYESSKVETNESQKPDKTEADPDGAEVNDYQNHFIAEDSSASQELVDENSPPKHCDHLLDGQYHSINVAENQNLFKEDQDGANKFKTPTSTDSEQIDLSLTECNAGKVMNMEVEVCNKSETAETFLATGNGNIAGSNSKFLHKRSNFNQEIGSTCDIRKWTIKCKKHIMDLEEERTFNPKEPNFLPVVPDPESEKVDLRHQIMDDRKNAEEWMLDYALQQAVTKLAPARKRKVALLVEAFETVLPIPKYESHIRHASAAFSHSRPIQACS</sequence>
<protein>
    <recommendedName>
        <fullName evidence="2">Calmodulin-binding domain-containing protein</fullName>
    </recommendedName>
</protein>